<evidence type="ECO:0000256" key="9">
    <source>
        <dbReference type="HAMAP-Rule" id="MF_00161"/>
    </source>
</evidence>
<dbReference type="PANTHER" id="PTHR33695">
    <property type="entry name" value="LIPOPROTEIN SIGNAL PEPTIDASE"/>
    <property type="match status" value="1"/>
</dbReference>
<comment type="pathway">
    <text evidence="9">Protein modification; lipoprotein biosynthesis (signal peptide cleavage).</text>
</comment>
<dbReference type="UniPathway" id="UPA00665"/>
<name>A0A1H1TP64_9CELL</name>
<dbReference type="AlphaFoldDB" id="A0A1H1TP64"/>
<comment type="catalytic activity">
    <reaction evidence="9">
        <text>Release of signal peptides from bacterial membrane prolipoproteins. Hydrolyzes -Xaa-Yaa-Zaa-|-(S,diacylglyceryl)Cys-, in which Xaa is hydrophobic (preferably Leu), and Yaa (Ala or Ser) and Zaa (Gly or Ala) have small, neutral side chains.</text>
        <dbReference type="EC" id="3.4.23.36"/>
    </reaction>
</comment>
<dbReference type="GO" id="GO:0004190">
    <property type="term" value="F:aspartic-type endopeptidase activity"/>
    <property type="evidence" value="ECO:0007669"/>
    <property type="project" value="UniProtKB-UniRule"/>
</dbReference>
<feature type="region of interest" description="Disordered" evidence="11">
    <location>
        <begin position="165"/>
        <end position="203"/>
    </location>
</feature>
<evidence type="ECO:0000256" key="11">
    <source>
        <dbReference type="SAM" id="MobiDB-lite"/>
    </source>
</evidence>
<keyword evidence="4 9" id="KW-0812">Transmembrane</keyword>
<comment type="subcellular location">
    <subcellularLocation>
        <location evidence="9">Cell membrane</location>
        <topology evidence="9">Multi-pass membrane protein</topology>
    </subcellularLocation>
</comment>
<feature type="transmembrane region" description="Helical" evidence="9">
    <location>
        <begin position="62"/>
        <end position="85"/>
    </location>
</feature>
<keyword evidence="7 9" id="KW-1133">Transmembrane helix</keyword>
<comment type="caution">
    <text evidence="9">Lacks conserved residue(s) required for the propagation of feature annotation.</text>
</comment>
<evidence type="ECO:0000256" key="5">
    <source>
        <dbReference type="ARBA" id="ARBA00022750"/>
    </source>
</evidence>
<proteinExistence type="inferred from homology"/>
<reference evidence="12 13" key="1">
    <citation type="submission" date="2016-10" db="EMBL/GenBank/DDBJ databases">
        <authorList>
            <person name="de Groot N.N."/>
        </authorList>
    </citation>
    <scope>NUCLEOTIDE SEQUENCE [LARGE SCALE GENOMIC DNA]</scope>
    <source>
        <strain evidence="12 13">DSM 22126</strain>
    </source>
</reference>
<evidence type="ECO:0000313" key="12">
    <source>
        <dbReference type="EMBL" id="SDS62027.1"/>
    </source>
</evidence>
<dbReference type="eggNOG" id="COG0597">
    <property type="taxonomic scope" value="Bacteria"/>
</dbReference>
<keyword evidence="2 9" id="KW-1003">Cell membrane</keyword>
<dbReference type="STRING" id="545619.SAMN04489860_1961"/>
<evidence type="ECO:0000256" key="10">
    <source>
        <dbReference type="RuleBase" id="RU004181"/>
    </source>
</evidence>
<evidence type="ECO:0000256" key="4">
    <source>
        <dbReference type="ARBA" id="ARBA00022692"/>
    </source>
</evidence>
<dbReference type="RefSeq" id="WP_083373011.1">
    <property type="nucleotide sequence ID" value="NZ_LT629776.1"/>
</dbReference>
<dbReference type="GO" id="GO:0005886">
    <property type="term" value="C:plasma membrane"/>
    <property type="evidence" value="ECO:0007669"/>
    <property type="project" value="UniProtKB-SubCell"/>
</dbReference>
<sequence>MSTQPARPVRRSLIAWTVSLAVLVLVVDQVTKIWAENALAGEGWIPLVGDLLGLVLVYNPGAALSIGTGMTWVLTVLVVVVVAVIIRSLRRLGSLGWAIALGLLLGGAVGNLVDRLTNEPGFARGHVVDFIDYGVFVGNVADIAIVAAAVLIAILALRGVGIDGEPLVDDEGDESPSSDDPARAEPAAVDPTDPENRPGNGPA</sequence>
<evidence type="ECO:0000256" key="1">
    <source>
        <dbReference type="ARBA" id="ARBA00006139"/>
    </source>
</evidence>
<gene>
    <name evidence="9" type="primary">lspA</name>
    <name evidence="12" type="ORF">SAMN04489860_1961</name>
</gene>
<dbReference type="OrthoDB" id="4308908at2"/>
<feature type="compositionally biased region" description="Acidic residues" evidence="11">
    <location>
        <begin position="166"/>
        <end position="177"/>
    </location>
</feature>
<feature type="transmembrane region" description="Helical" evidence="9">
    <location>
        <begin position="133"/>
        <end position="157"/>
    </location>
</feature>
<dbReference type="SUPFAM" id="SSF81330">
    <property type="entry name" value="Gated mechanosensitive channel"/>
    <property type="match status" value="1"/>
</dbReference>
<dbReference type="EMBL" id="LT629776">
    <property type="protein sequence ID" value="SDS62027.1"/>
    <property type="molecule type" value="Genomic_DNA"/>
</dbReference>
<evidence type="ECO:0000313" key="13">
    <source>
        <dbReference type="Proteomes" id="UP000185663"/>
    </source>
</evidence>
<keyword evidence="13" id="KW-1185">Reference proteome</keyword>
<keyword evidence="6 9" id="KW-0378">Hydrolase</keyword>
<keyword evidence="3 9" id="KW-0645">Protease</keyword>
<dbReference type="InterPro" id="IPR001872">
    <property type="entry name" value="Peptidase_A8"/>
</dbReference>
<comment type="similarity">
    <text evidence="1 9 10">Belongs to the peptidase A8 family.</text>
</comment>
<feature type="transmembrane region" description="Helical" evidence="9">
    <location>
        <begin position="92"/>
        <end position="113"/>
    </location>
</feature>
<evidence type="ECO:0000256" key="8">
    <source>
        <dbReference type="ARBA" id="ARBA00023136"/>
    </source>
</evidence>
<dbReference type="EC" id="3.4.23.36" evidence="9"/>
<dbReference type="GO" id="GO:0006508">
    <property type="term" value="P:proteolysis"/>
    <property type="evidence" value="ECO:0007669"/>
    <property type="project" value="UniProtKB-KW"/>
</dbReference>
<protein>
    <recommendedName>
        <fullName evidence="9">Lipoprotein signal peptidase</fullName>
        <ecNumber evidence="9">3.4.23.36</ecNumber>
    </recommendedName>
    <alternativeName>
        <fullName evidence="9">Prolipoprotein signal peptidase</fullName>
    </alternativeName>
    <alternativeName>
        <fullName evidence="9">Signal peptidase II</fullName>
        <shortName evidence="9">SPase II</shortName>
    </alternativeName>
</protein>
<dbReference type="Proteomes" id="UP000185663">
    <property type="component" value="Chromosome I"/>
</dbReference>
<organism evidence="12 13">
    <name type="scientific">Paraoerskovia marina</name>
    <dbReference type="NCBI Taxonomy" id="545619"/>
    <lineage>
        <taxon>Bacteria</taxon>
        <taxon>Bacillati</taxon>
        <taxon>Actinomycetota</taxon>
        <taxon>Actinomycetes</taxon>
        <taxon>Micrococcales</taxon>
        <taxon>Cellulomonadaceae</taxon>
        <taxon>Paraoerskovia</taxon>
    </lineage>
</organism>
<dbReference type="PANTHER" id="PTHR33695:SF1">
    <property type="entry name" value="LIPOPROTEIN SIGNAL PEPTIDASE"/>
    <property type="match status" value="1"/>
</dbReference>
<keyword evidence="5 9" id="KW-0064">Aspartyl protease</keyword>
<keyword evidence="8 9" id="KW-0472">Membrane</keyword>
<feature type="active site" evidence="9">
    <location>
        <position position="129"/>
    </location>
</feature>
<evidence type="ECO:0000256" key="7">
    <source>
        <dbReference type="ARBA" id="ARBA00022989"/>
    </source>
</evidence>
<dbReference type="PROSITE" id="PS00855">
    <property type="entry name" value="SPASE_II"/>
    <property type="match status" value="1"/>
</dbReference>
<dbReference type="PRINTS" id="PR00781">
    <property type="entry name" value="LIPOSIGPTASE"/>
</dbReference>
<comment type="function">
    <text evidence="9">This protein specifically catalyzes the removal of signal peptides from prolipoproteins.</text>
</comment>
<evidence type="ECO:0000256" key="6">
    <source>
        <dbReference type="ARBA" id="ARBA00022801"/>
    </source>
</evidence>
<accession>A0A1H1TP64</accession>
<evidence type="ECO:0000256" key="2">
    <source>
        <dbReference type="ARBA" id="ARBA00022475"/>
    </source>
</evidence>
<dbReference type="Pfam" id="PF01252">
    <property type="entry name" value="Peptidase_A8"/>
    <property type="match status" value="1"/>
</dbReference>
<evidence type="ECO:0000256" key="3">
    <source>
        <dbReference type="ARBA" id="ARBA00022670"/>
    </source>
</evidence>
<feature type="active site" evidence="9">
    <location>
        <position position="142"/>
    </location>
</feature>
<dbReference type="InterPro" id="IPR036019">
    <property type="entry name" value="MscL_channel"/>
</dbReference>
<dbReference type="HAMAP" id="MF_00161">
    <property type="entry name" value="LspA"/>
    <property type="match status" value="1"/>
</dbReference>